<evidence type="ECO:0000256" key="1">
    <source>
        <dbReference type="SAM" id="MobiDB-lite"/>
    </source>
</evidence>
<sequence>MTTDPDLPAGPDDAGLPDGLEIPDDLSELTGARKDPELAVLITQIAGAEPLAAACALADLDVDAVATPVGALAVLRDTSNDAPDHAAVAVSKLVAGVPLVLVTRWGEQLTCVRYADGAADGELPPGLVLGGAPEALEDLLTGQLHVADLPDVVPSSGIGRFKAMRMLGGAARKTRKKS</sequence>
<reference evidence="2 3" key="1">
    <citation type="submission" date="2021-09" db="EMBL/GenBank/DDBJ databases">
        <title>Isoptericola luteus sp. nov., a novel bacterium isolated from Harbin, the capital city of Heilongjiang province.</title>
        <authorList>
            <person name="Li J."/>
        </authorList>
    </citation>
    <scope>NUCLEOTIDE SEQUENCE [LARGE SCALE GENOMIC DNA]</scope>
    <source>
        <strain evidence="2 3">NEAU-Y5</strain>
    </source>
</reference>
<feature type="region of interest" description="Disordered" evidence="1">
    <location>
        <begin position="1"/>
        <end position="21"/>
    </location>
</feature>
<evidence type="ECO:0000313" key="2">
    <source>
        <dbReference type="EMBL" id="MCA5893117.1"/>
    </source>
</evidence>
<comment type="caution">
    <text evidence="2">The sequence shown here is derived from an EMBL/GenBank/DDBJ whole genome shotgun (WGS) entry which is preliminary data.</text>
</comment>
<keyword evidence="3" id="KW-1185">Reference proteome</keyword>
<dbReference type="RefSeq" id="WP_225564891.1">
    <property type="nucleotide sequence ID" value="NZ_JAIXCQ010000004.1"/>
</dbReference>
<feature type="compositionally biased region" description="Low complexity" evidence="1">
    <location>
        <begin position="1"/>
        <end position="20"/>
    </location>
</feature>
<name>A0ABS7ZDK4_9MICO</name>
<protein>
    <submittedName>
        <fullName evidence="2">Uncharacterized protein</fullName>
    </submittedName>
</protein>
<organism evidence="2 3">
    <name type="scientific">Isoptericola luteus</name>
    <dbReference type="NCBI Taxonomy" id="2879484"/>
    <lineage>
        <taxon>Bacteria</taxon>
        <taxon>Bacillati</taxon>
        <taxon>Actinomycetota</taxon>
        <taxon>Actinomycetes</taxon>
        <taxon>Micrococcales</taxon>
        <taxon>Promicromonosporaceae</taxon>
        <taxon>Isoptericola</taxon>
    </lineage>
</organism>
<dbReference type="EMBL" id="JAIXCQ010000004">
    <property type="protein sequence ID" value="MCA5893117.1"/>
    <property type="molecule type" value="Genomic_DNA"/>
</dbReference>
<evidence type="ECO:0000313" key="3">
    <source>
        <dbReference type="Proteomes" id="UP001319870"/>
    </source>
</evidence>
<dbReference type="Proteomes" id="UP001319870">
    <property type="component" value="Unassembled WGS sequence"/>
</dbReference>
<proteinExistence type="predicted"/>
<accession>A0ABS7ZDK4</accession>
<gene>
    <name evidence="2" type="ORF">LEP48_07075</name>
</gene>